<evidence type="ECO:0000256" key="1">
    <source>
        <dbReference type="ARBA" id="ARBA00007879"/>
    </source>
</evidence>
<dbReference type="EMBL" id="JAEACU010000001">
    <property type="protein sequence ID" value="KAH7545393.1"/>
    <property type="molecule type" value="Genomic_DNA"/>
</dbReference>
<dbReference type="InterPro" id="IPR027450">
    <property type="entry name" value="AlkB-like"/>
</dbReference>
<dbReference type="InterPro" id="IPR032852">
    <property type="entry name" value="ALKBH2"/>
</dbReference>
<organism evidence="4 5">
    <name type="scientific">Ziziphus jujuba var. spinosa</name>
    <dbReference type="NCBI Taxonomy" id="714518"/>
    <lineage>
        <taxon>Eukaryota</taxon>
        <taxon>Viridiplantae</taxon>
        <taxon>Streptophyta</taxon>
        <taxon>Embryophyta</taxon>
        <taxon>Tracheophyta</taxon>
        <taxon>Spermatophyta</taxon>
        <taxon>Magnoliopsida</taxon>
        <taxon>eudicotyledons</taxon>
        <taxon>Gunneridae</taxon>
        <taxon>Pentapetalae</taxon>
        <taxon>rosids</taxon>
        <taxon>fabids</taxon>
        <taxon>Rosales</taxon>
        <taxon>Rhamnaceae</taxon>
        <taxon>Paliureae</taxon>
        <taxon>Ziziphus</taxon>
    </lineage>
</organism>
<protein>
    <recommendedName>
        <fullName evidence="3">Alpha-ketoglutarate-dependent dioxygenase AlkB-like domain-containing protein</fullName>
    </recommendedName>
</protein>
<comment type="similarity">
    <text evidence="1">Belongs to the alkB family.</text>
</comment>
<dbReference type="PANTHER" id="PTHR31573">
    <property type="entry name" value="ALPHA-KETOGLUTARATE-DEPENDENT DIOXYGENASE ALKB HOMOLOG 2"/>
    <property type="match status" value="1"/>
</dbReference>
<proteinExistence type="inferred from homology"/>
<dbReference type="SUPFAM" id="SSF51197">
    <property type="entry name" value="Clavaminate synthase-like"/>
    <property type="match status" value="1"/>
</dbReference>
<reference evidence="4" key="1">
    <citation type="journal article" date="2021" name="Front. Plant Sci.">
        <title>Chromosome-Scale Genome Assembly for Chinese Sour Jujube and Insights Into Its Genome Evolution and Domestication Signature.</title>
        <authorList>
            <person name="Shen L.-Y."/>
            <person name="Luo H."/>
            <person name="Wang X.-L."/>
            <person name="Wang X.-M."/>
            <person name="Qiu X.-J."/>
            <person name="Liu H."/>
            <person name="Zhou S.-S."/>
            <person name="Jia K.-H."/>
            <person name="Nie S."/>
            <person name="Bao Y.-T."/>
            <person name="Zhang R.-G."/>
            <person name="Yun Q.-Z."/>
            <person name="Chai Y.-H."/>
            <person name="Lu J.-Y."/>
            <person name="Li Y."/>
            <person name="Zhao S.-W."/>
            <person name="Mao J.-F."/>
            <person name="Jia S.-G."/>
            <person name="Mao Y.-M."/>
        </authorList>
    </citation>
    <scope>NUCLEOTIDE SEQUENCE</scope>
    <source>
        <strain evidence="4">AT0</strain>
        <tissue evidence="4">Leaf</tissue>
    </source>
</reference>
<dbReference type="GO" id="GO:0008198">
    <property type="term" value="F:ferrous iron binding"/>
    <property type="evidence" value="ECO:0007669"/>
    <property type="project" value="TreeGrafter"/>
</dbReference>
<feature type="binding site" evidence="2">
    <location>
        <position position="114"/>
    </location>
    <ligand>
        <name>2-oxoglutarate</name>
        <dbReference type="ChEBI" id="CHEBI:16810"/>
    </ligand>
</feature>
<dbReference type="PANTHER" id="PTHR31573:SF1">
    <property type="entry name" value="DNA OXIDATIVE DEMETHYLASE ALKBH2"/>
    <property type="match status" value="1"/>
</dbReference>
<dbReference type="Pfam" id="PF13532">
    <property type="entry name" value="2OG-FeII_Oxy_2"/>
    <property type="match status" value="1"/>
</dbReference>
<name>A0A978W0A9_ZIZJJ</name>
<dbReference type="Gene3D" id="2.60.120.590">
    <property type="entry name" value="Alpha-ketoglutarate-dependent dioxygenase AlkB-like"/>
    <property type="match status" value="1"/>
</dbReference>
<dbReference type="AlphaFoldDB" id="A0A978W0A9"/>
<evidence type="ECO:0000313" key="5">
    <source>
        <dbReference type="Proteomes" id="UP000813462"/>
    </source>
</evidence>
<dbReference type="InterPro" id="IPR037151">
    <property type="entry name" value="AlkB-like_sf"/>
</dbReference>
<accession>A0A978W0A9</accession>
<feature type="binding site" evidence="2">
    <location>
        <position position="18"/>
    </location>
    <ligand>
        <name>substrate</name>
    </ligand>
</feature>
<dbReference type="GO" id="GO:0035516">
    <property type="term" value="F:broad specificity oxidative DNA demethylase activity"/>
    <property type="evidence" value="ECO:0007669"/>
    <property type="project" value="TreeGrafter"/>
</dbReference>
<dbReference type="Proteomes" id="UP000813462">
    <property type="component" value="Unassembled WGS sequence"/>
</dbReference>
<dbReference type="GO" id="GO:0006307">
    <property type="term" value="P:DNA alkylation repair"/>
    <property type="evidence" value="ECO:0007669"/>
    <property type="project" value="TreeGrafter"/>
</dbReference>
<feature type="binding site" evidence="2">
    <location>
        <position position="112"/>
    </location>
    <ligand>
        <name>2-oxoglutarate</name>
        <dbReference type="ChEBI" id="CHEBI:16810"/>
    </ligand>
</feature>
<evidence type="ECO:0000256" key="2">
    <source>
        <dbReference type="PIRSR" id="PIRSR632852-1"/>
    </source>
</evidence>
<feature type="binding site" evidence="2">
    <location>
        <position position="108"/>
    </location>
    <ligand>
        <name>2-oxoglutarate</name>
        <dbReference type="ChEBI" id="CHEBI:16810"/>
    </ligand>
</feature>
<evidence type="ECO:0000259" key="3">
    <source>
        <dbReference type="Pfam" id="PF13532"/>
    </source>
</evidence>
<evidence type="ECO:0000313" key="4">
    <source>
        <dbReference type="EMBL" id="KAH7545393.1"/>
    </source>
</evidence>
<comment type="caution">
    <text evidence="4">The sequence shown here is derived from an EMBL/GenBank/DDBJ whole genome shotgun (WGS) entry which is preliminary data.</text>
</comment>
<sequence>MTIPGNASTISIPGNELDQKLYGLTPEIAKVSCGCHLDFLLKKKPGKAYQEPERINDEEPVRKQLKKRSVLKYSFNLEHGSLILVMRGHTHRDWLHSVPKRPNAEGSRISLTFRLVL</sequence>
<dbReference type="GO" id="GO:0051747">
    <property type="term" value="F:cytosine C-5 DNA demethylase activity"/>
    <property type="evidence" value="ECO:0007669"/>
    <property type="project" value="TreeGrafter"/>
</dbReference>
<feature type="binding site" evidence="2">
    <location>
        <position position="96"/>
    </location>
    <ligand>
        <name>2-oxoglutarate</name>
        <dbReference type="ChEBI" id="CHEBI:16810"/>
    </ligand>
</feature>
<gene>
    <name evidence="4" type="ORF">FEM48_Zijuj01G0088800</name>
</gene>
<feature type="domain" description="Alpha-ketoglutarate-dependent dioxygenase AlkB-like" evidence="3">
    <location>
        <begin position="18"/>
        <end position="114"/>
    </location>
</feature>